<dbReference type="Proteomes" id="UP001157069">
    <property type="component" value="Unassembled WGS sequence"/>
</dbReference>
<protein>
    <recommendedName>
        <fullName evidence="6">Transport permease protein</fullName>
    </recommendedName>
</protein>
<keyword evidence="6" id="KW-0813">Transport</keyword>
<feature type="transmembrane region" description="Helical" evidence="6">
    <location>
        <begin position="39"/>
        <end position="61"/>
    </location>
</feature>
<name>A0ABQ6JP15_9MICO</name>
<accession>A0ABQ6JP15</accession>
<dbReference type="PANTHER" id="PTHR43229:SF2">
    <property type="entry name" value="NODULATION PROTEIN J"/>
    <property type="match status" value="1"/>
</dbReference>
<keyword evidence="4 6" id="KW-0472">Membrane</keyword>
<evidence type="ECO:0000256" key="5">
    <source>
        <dbReference type="ARBA" id="ARBA00023251"/>
    </source>
</evidence>
<evidence type="ECO:0000313" key="8">
    <source>
        <dbReference type="EMBL" id="GMA89828.1"/>
    </source>
</evidence>
<dbReference type="PIRSF" id="PIRSF006648">
    <property type="entry name" value="DrrB"/>
    <property type="match status" value="1"/>
</dbReference>
<dbReference type="InterPro" id="IPR013525">
    <property type="entry name" value="ABC2_TM"/>
</dbReference>
<dbReference type="EMBL" id="BSVA01000001">
    <property type="protein sequence ID" value="GMA89828.1"/>
    <property type="molecule type" value="Genomic_DNA"/>
</dbReference>
<dbReference type="PANTHER" id="PTHR43229">
    <property type="entry name" value="NODULATION PROTEIN J"/>
    <property type="match status" value="1"/>
</dbReference>
<keyword evidence="6" id="KW-1003">Cell membrane</keyword>
<organism evidence="8 9">
    <name type="scientific">Homoserinibacter gongjuensis</name>
    <dbReference type="NCBI Taxonomy" id="1162968"/>
    <lineage>
        <taxon>Bacteria</taxon>
        <taxon>Bacillati</taxon>
        <taxon>Actinomycetota</taxon>
        <taxon>Actinomycetes</taxon>
        <taxon>Micrococcales</taxon>
        <taxon>Microbacteriaceae</taxon>
        <taxon>Homoserinibacter</taxon>
    </lineage>
</organism>
<dbReference type="InterPro" id="IPR000412">
    <property type="entry name" value="ABC_2_transport"/>
</dbReference>
<dbReference type="InterPro" id="IPR051784">
    <property type="entry name" value="Nod_factor_ABC_transporter"/>
</dbReference>
<keyword evidence="5" id="KW-0046">Antibiotic resistance</keyword>
<dbReference type="InterPro" id="IPR047817">
    <property type="entry name" value="ABC2_TM_bact-type"/>
</dbReference>
<feature type="transmembrane region" description="Helical" evidence="6">
    <location>
        <begin position="240"/>
        <end position="259"/>
    </location>
</feature>
<keyword evidence="9" id="KW-1185">Reference proteome</keyword>
<evidence type="ECO:0000256" key="1">
    <source>
        <dbReference type="ARBA" id="ARBA00004141"/>
    </source>
</evidence>
<feature type="domain" description="ABC transmembrane type-2" evidence="7">
    <location>
        <begin position="39"/>
        <end position="265"/>
    </location>
</feature>
<evidence type="ECO:0000313" key="9">
    <source>
        <dbReference type="Proteomes" id="UP001157069"/>
    </source>
</evidence>
<gene>
    <name evidence="8" type="ORF">GCM10025869_03570</name>
</gene>
<proteinExistence type="inferred from homology"/>
<dbReference type="Pfam" id="PF01061">
    <property type="entry name" value="ABC2_membrane"/>
    <property type="match status" value="1"/>
</dbReference>
<feature type="transmembrane region" description="Helical" evidence="6">
    <location>
        <begin position="73"/>
        <end position="96"/>
    </location>
</feature>
<dbReference type="PROSITE" id="PS51012">
    <property type="entry name" value="ABC_TM2"/>
    <property type="match status" value="1"/>
</dbReference>
<feature type="transmembrane region" description="Helical" evidence="6">
    <location>
        <begin position="181"/>
        <end position="202"/>
    </location>
</feature>
<keyword evidence="2 6" id="KW-0812">Transmembrane</keyword>
<sequence length="266" mass="28411">MTTQTPAPATARTAVRPNLVRDSRNVLVRELRPVLRDPFTLIFSLVQPLVFLGLFAPLLIGQSGQPAGETLQWFVPGVLVMIVLFGTGATGSNLQYEMMTGSHERTLVAPLSRSALLVGRALKEVAPIVVQAIIIVLIAWPFGFAINVPGLVAGLVMLAVFGVGLGSLSYALALKTKDREWLFWGVQQTLIFPLLILSGMLLPLSEGPDWMRAVATVNPVNWVVQAERALLAGQFAGPEVLWGAVAAVAVAAVGLTVGIRGMRRSS</sequence>
<comment type="subcellular location">
    <subcellularLocation>
        <location evidence="6">Cell membrane</location>
        <topology evidence="6">Multi-pass membrane protein</topology>
    </subcellularLocation>
    <subcellularLocation>
        <location evidence="1">Membrane</location>
        <topology evidence="1">Multi-pass membrane protein</topology>
    </subcellularLocation>
</comment>
<keyword evidence="3 6" id="KW-1133">Transmembrane helix</keyword>
<evidence type="ECO:0000256" key="4">
    <source>
        <dbReference type="ARBA" id="ARBA00023136"/>
    </source>
</evidence>
<comment type="similarity">
    <text evidence="6">Belongs to the ABC-2 integral membrane protein family.</text>
</comment>
<feature type="transmembrane region" description="Helical" evidence="6">
    <location>
        <begin position="152"/>
        <end position="174"/>
    </location>
</feature>
<dbReference type="RefSeq" id="WP_284297285.1">
    <property type="nucleotide sequence ID" value="NZ_BSVA01000001.1"/>
</dbReference>
<comment type="caution">
    <text evidence="8">The sequence shown here is derived from an EMBL/GenBank/DDBJ whole genome shotgun (WGS) entry which is preliminary data.</text>
</comment>
<evidence type="ECO:0000256" key="3">
    <source>
        <dbReference type="ARBA" id="ARBA00022989"/>
    </source>
</evidence>
<reference evidence="9" key="1">
    <citation type="journal article" date="2019" name="Int. J. Syst. Evol. Microbiol.">
        <title>The Global Catalogue of Microorganisms (GCM) 10K type strain sequencing project: providing services to taxonomists for standard genome sequencing and annotation.</title>
        <authorList>
            <consortium name="The Broad Institute Genomics Platform"/>
            <consortium name="The Broad Institute Genome Sequencing Center for Infectious Disease"/>
            <person name="Wu L."/>
            <person name="Ma J."/>
        </authorList>
    </citation>
    <scope>NUCLEOTIDE SEQUENCE [LARGE SCALE GENOMIC DNA]</scope>
    <source>
        <strain evidence="9">NBRC 108755</strain>
    </source>
</reference>
<evidence type="ECO:0000256" key="2">
    <source>
        <dbReference type="ARBA" id="ARBA00022692"/>
    </source>
</evidence>
<evidence type="ECO:0000256" key="6">
    <source>
        <dbReference type="RuleBase" id="RU361157"/>
    </source>
</evidence>
<feature type="transmembrane region" description="Helical" evidence="6">
    <location>
        <begin position="125"/>
        <end position="146"/>
    </location>
</feature>
<evidence type="ECO:0000259" key="7">
    <source>
        <dbReference type="PROSITE" id="PS51012"/>
    </source>
</evidence>